<dbReference type="PANTHER" id="PTHR35011:SF10">
    <property type="entry name" value="TRAP TRANSPORTER SMALL PERMEASE PROTEIN"/>
    <property type="match status" value="1"/>
</dbReference>
<dbReference type="PANTHER" id="PTHR35011">
    <property type="entry name" value="2,3-DIKETO-L-GULONATE TRAP TRANSPORTER SMALL PERMEASE PROTEIN YIAM"/>
    <property type="match status" value="1"/>
</dbReference>
<evidence type="ECO:0000256" key="2">
    <source>
        <dbReference type="ARBA" id="ARBA00022448"/>
    </source>
</evidence>
<feature type="transmembrane region" description="Helical" evidence="9">
    <location>
        <begin position="21"/>
        <end position="39"/>
    </location>
</feature>
<dbReference type="RefSeq" id="WP_067386154.1">
    <property type="nucleotide sequence ID" value="NZ_CP015839.1"/>
</dbReference>
<protein>
    <recommendedName>
        <fullName evidence="9">TRAP transporter small permease protein</fullName>
    </recommendedName>
</protein>
<evidence type="ECO:0000256" key="9">
    <source>
        <dbReference type="RuleBase" id="RU369079"/>
    </source>
</evidence>
<evidence type="ECO:0000313" key="11">
    <source>
        <dbReference type="EMBL" id="ANG64554.1"/>
    </source>
</evidence>
<dbReference type="EMBL" id="CP015839">
    <property type="protein sequence ID" value="ANG64554.1"/>
    <property type="molecule type" value="Genomic_DNA"/>
</dbReference>
<keyword evidence="5 9" id="KW-0812">Transmembrane</keyword>
<dbReference type="AlphaFoldDB" id="A0A1A9F2M0"/>
<evidence type="ECO:0000259" key="10">
    <source>
        <dbReference type="Pfam" id="PF04290"/>
    </source>
</evidence>
<feature type="transmembrane region" description="Helical" evidence="9">
    <location>
        <begin position="54"/>
        <end position="73"/>
    </location>
</feature>
<evidence type="ECO:0000256" key="6">
    <source>
        <dbReference type="ARBA" id="ARBA00022989"/>
    </source>
</evidence>
<name>A0A1A9F2M0_9GAMM</name>
<evidence type="ECO:0000256" key="5">
    <source>
        <dbReference type="ARBA" id="ARBA00022692"/>
    </source>
</evidence>
<comment type="function">
    <text evidence="9">Part of the tripartite ATP-independent periplasmic (TRAP) transport system.</text>
</comment>
<dbReference type="GO" id="GO:0005886">
    <property type="term" value="C:plasma membrane"/>
    <property type="evidence" value="ECO:0007669"/>
    <property type="project" value="UniProtKB-SubCell"/>
</dbReference>
<dbReference type="Pfam" id="PF04290">
    <property type="entry name" value="DctQ"/>
    <property type="match status" value="1"/>
</dbReference>
<dbReference type="InterPro" id="IPR007387">
    <property type="entry name" value="TRAP_DctQ"/>
</dbReference>
<keyword evidence="6 9" id="KW-1133">Transmembrane helix</keyword>
<keyword evidence="7 9" id="KW-0472">Membrane</keyword>
<feature type="transmembrane region" description="Helical" evidence="9">
    <location>
        <begin position="133"/>
        <end position="155"/>
    </location>
</feature>
<evidence type="ECO:0000256" key="8">
    <source>
        <dbReference type="ARBA" id="ARBA00038436"/>
    </source>
</evidence>
<evidence type="ECO:0000256" key="3">
    <source>
        <dbReference type="ARBA" id="ARBA00022475"/>
    </source>
</evidence>
<evidence type="ECO:0000256" key="7">
    <source>
        <dbReference type="ARBA" id="ARBA00023136"/>
    </source>
</evidence>
<proteinExistence type="inferred from homology"/>
<comment type="subcellular location">
    <subcellularLocation>
        <location evidence="1 9">Cell inner membrane</location>
        <topology evidence="1 9">Multi-pass membrane protein</topology>
    </subcellularLocation>
</comment>
<gene>
    <name evidence="11" type="ORF">A8C75_20145</name>
</gene>
<dbReference type="OrthoDB" id="2085311at2"/>
<keyword evidence="12" id="KW-1185">Reference proteome</keyword>
<feature type="domain" description="Tripartite ATP-independent periplasmic transporters DctQ component" evidence="10">
    <location>
        <begin position="35"/>
        <end position="157"/>
    </location>
</feature>
<dbReference type="GO" id="GO:0022857">
    <property type="term" value="F:transmembrane transporter activity"/>
    <property type="evidence" value="ECO:0007669"/>
    <property type="project" value="UniProtKB-UniRule"/>
</dbReference>
<evidence type="ECO:0000256" key="1">
    <source>
        <dbReference type="ARBA" id="ARBA00004429"/>
    </source>
</evidence>
<dbReference type="KEGG" id="mars:A8C75_20145"/>
<accession>A0A1A9F2M0</accession>
<feature type="transmembrane region" description="Helical" evidence="9">
    <location>
        <begin position="94"/>
        <end position="113"/>
    </location>
</feature>
<reference evidence="11 12" key="2">
    <citation type="journal article" date="2018" name="Int. J. Syst. Evol. Microbiol.">
        <title>Marinobacterium aestuarii sp. nov., a benzene-degrading marine bacterium isolated from estuary sediment.</title>
        <authorList>
            <person name="Bae S.S."/>
            <person name="Jung J."/>
            <person name="Chung D."/>
            <person name="Baek K."/>
        </authorList>
    </citation>
    <scope>NUCLEOTIDE SEQUENCE [LARGE SCALE GENOMIC DNA]</scope>
    <source>
        <strain evidence="11 12">ST58-10</strain>
    </source>
</reference>
<dbReference type="InterPro" id="IPR055348">
    <property type="entry name" value="DctQ"/>
</dbReference>
<organism evidence="11 12">
    <name type="scientific">Marinobacterium aestuarii</name>
    <dbReference type="NCBI Taxonomy" id="1821621"/>
    <lineage>
        <taxon>Bacteria</taxon>
        <taxon>Pseudomonadati</taxon>
        <taxon>Pseudomonadota</taxon>
        <taxon>Gammaproteobacteria</taxon>
        <taxon>Oceanospirillales</taxon>
        <taxon>Oceanospirillaceae</taxon>
        <taxon>Marinobacterium</taxon>
    </lineage>
</organism>
<evidence type="ECO:0000313" key="12">
    <source>
        <dbReference type="Proteomes" id="UP000078070"/>
    </source>
</evidence>
<dbReference type="GO" id="GO:0015740">
    <property type="term" value="P:C4-dicarboxylate transport"/>
    <property type="evidence" value="ECO:0007669"/>
    <property type="project" value="TreeGrafter"/>
</dbReference>
<comment type="subunit">
    <text evidence="9">The complex comprises the extracytoplasmic solute receptor protein and the two transmembrane proteins.</text>
</comment>
<dbReference type="Proteomes" id="UP000078070">
    <property type="component" value="Chromosome"/>
</dbReference>
<dbReference type="STRING" id="1821621.A8C75_20145"/>
<evidence type="ECO:0000256" key="4">
    <source>
        <dbReference type="ARBA" id="ARBA00022519"/>
    </source>
</evidence>
<comment type="similarity">
    <text evidence="8 9">Belongs to the TRAP transporter small permease family.</text>
</comment>
<keyword evidence="3" id="KW-1003">Cell membrane</keyword>
<reference evidence="12" key="1">
    <citation type="submission" date="2016-05" db="EMBL/GenBank/DDBJ databases">
        <authorList>
            <person name="Baek K."/>
            <person name="Yang S.-J."/>
        </authorList>
    </citation>
    <scope>NUCLEOTIDE SEQUENCE [LARGE SCALE GENOMIC DNA]</scope>
    <source>
        <strain evidence="12">ST58-10</strain>
    </source>
</reference>
<sequence length="176" mass="19524">MSRCQRLSSRLSGRINLLNQRVVGVLMAVLLLDVWIAVLDRYLLHWQISWVEELARYIMIWAILLAVPCCTAGREHIGLSTVVQHLPAPVQRGLRILVDLLSLLFFGYLAFSGTELVVKGLQQVSTVFGLPMAYPYGAIPVAFGLAALQSLLALLRDCGRDRLEPAADSEKALQLQ</sequence>
<keyword evidence="4 9" id="KW-0997">Cell inner membrane</keyword>
<keyword evidence="2 9" id="KW-0813">Transport</keyword>